<dbReference type="Proteomes" id="UP001501411">
    <property type="component" value="Unassembled WGS sequence"/>
</dbReference>
<evidence type="ECO:0008006" key="4">
    <source>
        <dbReference type="Google" id="ProtNLM"/>
    </source>
</evidence>
<accession>A0ABP9BN85</accession>
<dbReference type="EMBL" id="BAABIQ010000039">
    <property type="protein sequence ID" value="GAA4798056.1"/>
    <property type="molecule type" value="Genomic_DNA"/>
</dbReference>
<feature type="chain" id="PRO_5045353195" description="DUF4374 domain-containing protein" evidence="1">
    <location>
        <begin position="24"/>
        <end position="424"/>
    </location>
</feature>
<keyword evidence="3" id="KW-1185">Reference proteome</keyword>
<feature type="signal peptide" evidence="1">
    <location>
        <begin position="1"/>
        <end position="23"/>
    </location>
</feature>
<sequence>MKKANFLVYVAAALLLFSACSKKNDTPDNPGGEEPSGKGMFVLTTKADPLFGSEVIHATSSLDTGVLITEGTGIEQEGATHNYLVNGNLFISLLFGQSNPGAATAYKINASQELEKINEFQTETMTMFGNAGDDVLLFKNAWQPEEQYTQWYRYDTKSKQIAANGEIDAEALAGNGGKAFFTDVQKVGDKIFAPFWSVESGKTFATEYPDSNWIAVYNYPDMKLEKVIRDGRTGSIGAYVTRGIDVDEQGDTYVFGTKLGWDKSQQYSTKTPVAIMKIKNGTTDYDQSYFFDITAASEGQYVWRKNYLGKGYFLLTMCPKAYVYATMFYAGIYGGTKFAVVNVYDATFKWVTGLPDAKAIQYTTGDYSYSALDGTGYVGIYYTEGEQAKSTVFKIDAANATAKAGLTTDGKAAITTISWVPITE</sequence>
<dbReference type="SUPFAM" id="SSF69322">
    <property type="entry name" value="Tricorn protease domain 2"/>
    <property type="match status" value="1"/>
</dbReference>
<keyword evidence="1" id="KW-0732">Signal</keyword>
<organism evidence="2 3">
    <name type="scientific">Olivibacter ginsenosidimutans</name>
    <dbReference type="NCBI Taxonomy" id="1176537"/>
    <lineage>
        <taxon>Bacteria</taxon>
        <taxon>Pseudomonadati</taxon>
        <taxon>Bacteroidota</taxon>
        <taxon>Sphingobacteriia</taxon>
        <taxon>Sphingobacteriales</taxon>
        <taxon>Sphingobacteriaceae</taxon>
        <taxon>Olivibacter</taxon>
    </lineage>
</organism>
<gene>
    <name evidence="2" type="ORF">GCM10023231_28380</name>
</gene>
<dbReference type="Pfam" id="PF14298">
    <property type="entry name" value="DUF4374"/>
    <property type="match status" value="1"/>
</dbReference>
<reference evidence="3" key="1">
    <citation type="journal article" date="2019" name="Int. J. Syst. Evol. Microbiol.">
        <title>The Global Catalogue of Microorganisms (GCM) 10K type strain sequencing project: providing services to taxonomists for standard genome sequencing and annotation.</title>
        <authorList>
            <consortium name="The Broad Institute Genomics Platform"/>
            <consortium name="The Broad Institute Genome Sequencing Center for Infectious Disease"/>
            <person name="Wu L."/>
            <person name="Ma J."/>
        </authorList>
    </citation>
    <scope>NUCLEOTIDE SEQUENCE [LARGE SCALE GENOMIC DNA]</scope>
    <source>
        <strain evidence="3">JCM 18200</strain>
    </source>
</reference>
<comment type="caution">
    <text evidence="2">The sequence shown here is derived from an EMBL/GenBank/DDBJ whole genome shotgun (WGS) entry which is preliminary data.</text>
</comment>
<dbReference type="RefSeq" id="WP_345232464.1">
    <property type="nucleotide sequence ID" value="NZ_BAABIQ010000039.1"/>
</dbReference>
<name>A0ABP9BN85_9SPHI</name>
<dbReference type="InterPro" id="IPR025401">
    <property type="entry name" value="DUF4374"/>
</dbReference>
<protein>
    <recommendedName>
        <fullName evidence="4">DUF4374 domain-containing protein</fullName>
    </recommendedName>
</protein>
<evidence type="ECO:0000256" key="1">
    <source>
        <dbReference type="SAM" id="SignalP"/>
    </source>
</evidence>
<dbReference type="PROSITE" id="PS51257">
    <property type="entry name" value="PROKAR_LIPOPROTEIN"/>
    <property type="match status" value="1"/>
</dbReference>
<evidence type="ECO:0000313" key="3">
    <source>
        <dbReference type="Proteomes" id="UP001501411"/>
    </source>
</evidence>
<evidence type="ECO:0000313" key="2">
    <source>
        <dbReference type="EMBL" id="GAA4798056.1"/>
    </source>
</evidence>
<proteinExistence type="predicted"/>